<feature type="region of interest" description="Disordered" evidence="1">
    <location>
        <begin position="321"/>
        <end position="342"/>
    </location>
</feature>
<feature type="compositionally biased region" description="Basic and acidic residues" evidence="1">
    <location>
        <begin position="664"/>
        <end position="683"/>
    </location>
</feature>
<dbReference type="PANTHER" id="PTHR39952:SF1">
    <property type="match status" value="1"/>
</dbReference>
<feature type="compositionally biased region" description="Low complexity" evidence="1">
    <location>
        <begin position="637"/>
        <end position="659"/>
    </location>
</feature>
<feature type="transmembrane region" description="Helical" evidence="2">
    <location>
        <begin position="64"/>
        <end position="86"/>
    </location>
</feature>
<keyword evidence="2" id="KW-1133">Transmembrane helix</keyword>
<comment type="caution">
    <text evidence="3">The sequence shown here is derived from an EMBL/GenBank/DDBJ whole genome shotgun (WGS) entry which is preliminary data.</text>
</comment>
<dbReference type="Proteomes" id="UP000596742">
    <property type="component" value="Unassembled WGS sequence"/>
</dbReference>
<dbReference type="AlphaFoldDB" id="A0A8B6C4I1"/>
<evidence type="ECO:0000313" key="3">
    <source>
        <dbReference type="EMBL" id="VDH99401.1"/>
    </source>
</evidence>
<feature type="region of interest" description="Disordered" evidence="1">
    <location>
        <begin position="586"/>
        <end position="690"/>
    </location>
</feature>
<evidence type="ECO:0000256" key="2">
    <source>
        <dbReference type="SAM" id="Phobius"/>
    </source>
</evidence>
<evidence type="ECO:0000256" key="1">
    <source>
        <dbReference type="SAM" id="MobiDB-lite"/>
    </source>
</evidence>
<reference evidence="3" key="1">
    <citation type="submission" date="2018-11" db="EMBL/GenBank/DDBJ databases">
        <authorList>
            <person name="Alioto T."/>
            <person name="Alioto T."/>
        </authorList>
    </citation>
    <scope>NUCLEOTIDE SEQUENCE</scope>
</reference>
<name>A0A8B6C4I1_MYTGA</name>
<proteinExistence type="predicted"/>
<feature type="region of interest" description="Disordered" evidence="1">
    <location>
        <begin position="522"/>
        <end position="544"/>
    </location>
</feature>
<organism evidence="3 4">
    <name type="scientific">Mytilus galloprovincialis</name>
    <name type="common">Mediterranean mussel</name>
    <dbReference type="NCBI Taxonomy" id="29158"/>
    <lineage>
        <taxon>Eukaryota</taxon>
        <taxon>Metazoa</taxon>
        <taxon>Spiralia</taxon>
        <taxon>Lophotrochozoa</taxon>
        <taxon>Mollusca</taxon>
        <taxon>Bivalvia</taxon>
        <taxon>Autobranchia</taxon>
        <taxon>Pteriomorphia</taxon>
        <taxon>Mytilida</taxon>
        <taxon>Mytiloidea</taxon>
        <taxon>Mytilidae</taxon>
        <taxon>Mytilinae</taxon>
        <taxon>Mytilus</taxon>
    </lineage>
</organism>
<keyword evidence="4" id="KW-1185">Reference proteome</keyword>
<dbReference type="EMBL" id="UYJE01001140">
    <property type="protein sequence ID" value="VDH99401.1"/>
    <property type="molecule type" value="Genomic_DNA"/>
</dbReference>
<protein>
    <submittedName>
        <fullName evidence="3">Uncharacterized protein</fullName>
    </submittedName>
</protein>
<dbReference type="PANTHER" id="PTHR39952">
    <property type="entry name" value="FI02073P"/>
    <property type="match status" value="1"/>
</dbReference>
<feature type="transmembrane region" description="Helical" evidence="2">
    <location>
        <begin position="93"/>
        <end position="113"/>
    </location>
</feature>
<keyword evidence="2" id="KW-0812">Transmembrane</keyword>
<dbReference type="OrthoDB" id="6117712at2759"/>
<feature type="transmembrane region" description="Helical" evidence="2">
    <location>
        <begin position="28"/>
        <end position="52"/>
    </location>
</feature>
<accession>A0A8B6C4I1</accession>
<keyword evidence="2" id="KW-0472">Membrane</keyword>
<feature type="transmembrane region" description="Helical" evidence="2">
    <location>
        <begin position="183"/>
        <end position="204"/>
    </location>
</feature>
<gene>
    <name evidence="3" type="ORF">MGAL_10B025849</name>
</gene>
<sequence length="871" mass="98486">MFQMKDKNKENKNSRDRVKKHLVLTKRLWIFLVLGAVVSILGLIVGGIYFNIQSVTTSSDLTEILPTYILCLLVVLTGVFIITLFWRRYIIQVVSVIVVSIGTGTLCVVISILTGTHILKPLTSLESCDYSITTSICSCLSLYKRDSLELEYSKTDKTRVNFARTSSCKAIQEVLPALLYTEIGLFLAVLCLCALTIVLAYLVLRTERTRLRLLQEETYDEIFTVSGSSSVSDSDDDNIGNQTAVNDLHSVIGQNSEPISSFPISILKSTDRQNSLDSSRSHGKSVDSERSNELLLRNLNLPGVRRSRSCDSLDDIDKTRNLDNNLKQQKGQGKLKEHRKKGRRAVTLNNLDTKQLMLILDLHKKYAEETEILKSQGNLNKEEKPKFDNRRALTPQPYVKQNTIPKIIRSHTPQPYQINHSNSFKKNQGEKKFKEEIKELFLQQSERLKADLEKVKNKDPVKSGSKSVPSHKQTIDVNSNSLFDPVYGVNMNKQPRSRPSVQSHFLPMEPIRRQNADKLMLPPEPLTRQSSHGDTLPPKPLQRDGSAFYVVGSQLDLSQNAKGLKTPGEIRCEKAIRENFKLCKKSDENPYATPRKDLGYQKPCSEMSNNRPSQEELANWKGQSSPEILPPYPHPPSYSDFVSISQDSSSVRTDSQSDTCTYETMDHGKSESSDVPNESRDRLLTGSSDDDVFVSESQKPLYNQTAKKRNMPKMGVSAELRLQPRTNYQSPFHHSNHNHVYDSSNPYHSPSSVMKPNCVQVGNVYHTSPNIYHTPQEMPYHVPRTPVQNYHRFPESPYVQPNPGNFHYYEEIDNIETSFMYSEDMLPSNSSASSQAALFPSNNLTNKEKGLKPYRPITTVDANGEALETMI</sequence>
<evidence type="ECO:0000313" key="4">
    <source>
        <dbReference type="Proteomes" id="UP000596742"/>
    </source>
</evidence>
<feature type="compositionally biased region" description="Basic and acidic residues" evidence="1">
    <location>
        <begin position="586"/>
        <end position="599"/>
    </location>
</feature>